<name>A0A072VI62_MEDTR</name>
<reference evidence="1 3" key="1">
    <citation type="journal article" date="2011" name="Nature">
        <title>The Medicago genome provides insight into the evolution of rhizobial symbioses.</title>
        <authorList>
            <person name="Young N.D."/>
            <person name="Debelle F."/>
            <person name="Oldroyd G.E."/>
            <person name="Geurts R."/>
            <person name="Cannon S.B."/>
            <person name="Udvardi M.K."/>
            <person name="Benedito V.A."/>
            <person name="Mayer K.F."/>
            <person name="Gouzy J."/>
            <person name="Schoof H."/>
            <person name="Van de Peer Y."/>
            <person name="Proost S."/>
            <person name="Cook D.R."/>
            <person name="Meyers B.C."/>
            <person name="Spannagl M."/>
            <person name="Cheung F."/>
            <person name="De Mita S."/>
            <person name="Krishnakumar V."/>
            <person name="Gundlach H."/>
            <person name="Zhou S."/>
            <person name="Mudge J."/>
            <person name="Bharti A.K."/>
            <person name="Murray J.D."/>
            <person name="Naoumkina M.A."/>
            <person name="Rosen B."/>
            <person name="Silverstein K.A."/>
            <person name="Tang H."/>
            <person name="Rombauts S."/>
            <person name="Zhao P.X."/>
            <person name="Zhou P."/>
            <person name="Barbe V."/>
            <person name="Bardou P."/>
            <person name="Bechner M."/>
            <person name="Bellec A."/>
            <person name="Berger A."/>
            <person name="Berges H."/>
            <person name="Bidwell S."/>
            <person name="Bisseling T."/>
            <person name="Choisne N."/>
            <person name="Couloux A."/>
            <person name="Denny R."/>
            <person name="Deshpande S."/>
            <person name="Dai X."/>
            <person name="Doyle J.J."/>
            <person name="Dudez A.M."/>
            <person name="Farmer A.D."/>
            <person name="Fouteau S."/>
            <person name="Franken C."/>
            <person name="Gibelin C."/>
            <person name="Gish J."/>
            <person name="Goldstein S."/>
            <person name="Gonzalez A.J."/>
            <person name="Green P.J."/>
            <person name="Hallab A."/>
            <person name="Hartog M."/>
            <person name="Hua A."/>
            <person name="Humphray S.J."/>
            <person name="Jeong D.H."/>
            <person name="Jing Y."/>
            <person name="Jocker A."/>
            <person name="Kenton S.M."/>
            <person name="Kim D.J."/>
            <person name="Klee K."/>
            <person name="Lai H."/>
            <person name="Lang C."/>
            <person name="Lin S."/>
            <person name="Macmil S.L."/>
            <person name="Magdelenat G."/>
            <person name="Matthews L."/>
            <person name="McCorrison J."/>
            <person name="Monaghan E.L."/>
            <person name="Mun J.H."/>
            <person name="Najar F.Z."/>
            <person name="Nicholson C."/>
            <person name="Noirot C."/>
            <person name="O'Bleness M."/>
            <person name="Paule C.R."/>
            <person name="Poulain J."/>
            <person name="Prion F."/>
            <person name="Qin B."/>
            <person name="Qu C."/>
            <person name="Retzel E.F."/>
            <person name="Riddle C."/>
            <person name="Sallet E."/>
            <person name="Samain S."/>
            <person name="Samson N."/>
            <person name="Sanders I."/>
            <person name="Saurat O."/>
            <person name="Scarpelli C."/>
            <person name="Schiex T."/>
            <person name="Segurens B."/>
            <person name="Severin A.J."/>
            <person name="Sherrier D.J."/>
            <person name="Shi R."/>
            <person name="Sims S."/>
            <person name="Singer S.R."/>
            <person name="Sinharoy S."/>
            <person name="Sterck L."/>
            <person name="Viollet A."/>
            <person name="Wang B.B."/>
            <person name="Wang K."/>
            <person name="Wang M."/>
            <person name="Wang X."/>
            <person name="Warfsmann J."/>
            <person name="Weissenbach J."/>
            <person name="White D.D."/>
            <person name="White J.D."/>
            <person name="Wiley G.B."/>
            <person name="Wincker P."/>
            <person name="Xing Y."/>
            <person name="Yang L."/>
            <person name="Yao Z."/>
            <person name="Ying F."/>
            <person name="Zhai J."/>
            <person name="Zhou L."/>
            <person name="Zuber A."/>
            <person name="Denarie J."/>
            <person name="Dixon R.A."/>
            <person name="May G.D."/>
            <person name="Schwartz D.C."/>
            <person name="Rogers J."/>
            <person name="Quetier F."/>
            <person name="Town C.D."/>
            <person name="Roe B.A."/>
        </authorList>
    </citation>
    <scope>NUCLEOTIDE SEQUENCE [LARGE SCALE GENOMIC DNA]</scope>
    <source>
        <strain evidence="1">A17</strain>
        <strain evidence="2 3">cv. Jemalong A17</strain>
    </source>
</reference>
<dbReference type="EMBL" id="CM001217">
    <property type="protein sequence ID" value="KEH41487.1"/>
    <property type="molecule type" value="Genomic_DNA"/>
</dbReference>
<gene>
    <name evidence="1" type="ordered locus">MTR_1g051425</name>
</gene>
<evidence type="ECO:0000313" key="1">
    <source>
        <dbReference type="EMBL" id="KEH41487.1"/>
    </source>
</evidence>
<reference evidence="2" key="3">
    <citation type="submission" date="2015-04" db="UniProtKB">
        <authorList>
            <consortium name="EnsemblPlants"/>
        </authorList>
    </citation>
    <scope>IDENTIFICATION</scope>
    <source>
        <strain evidence="2">cv. Jemalong A17</strain>
    </source>
</reference>
<dbReference type="EnsemblPlants" id="KEH41487">
    <property type="protein sequence ID" value="KEH41487"/>
    <property type="gene ID" value="MTR_1g051425"/>
</dbReference>
<evidence type="ECO:0000313" key="2">
    <source>
        <dbReference type="EnsemblPlants" id="KEH41487"/>
    </source>
</evidence>
<dbReference type="Proteomes" id="UP000002051">
    <property type="component" value="Unassembled WGS sequence"/>
</dbReference>
<accession>A0A072VI62</accession>
<proteinExistence type="predicted"/>
<dbReference type="AlphaFoldDB" id="A0A072VI62"/>
<keyword evidence="3" id="KW-1185">Reference proteome</keyword>
<organism evidence="1 3">
    <name type="scientific">Medicago truncatula</name>
    <name type="common">Barrel medic</name>
    <name type="synonym">Medicago tribuloides</name>
    <dbReference type="NCBI Taxonomy" id="3880"/>
    <lineage>
        <taxon>Eukaryota</taxon>
        <taxon>Viridiplantae</taxon>
        <taxon>Streptophyta</taxon>
        <taxon>Embryophyta</taxon>
        <taxon>Tracheophyta</taxon>
        <taxon>Spermatophyta</taxon>
        <taxon>Magnoliopsida</taxon>
        <taxon>eudicotyledons</taxon>
        <taxon>Gunneridae</taxon>
        <taxon>Pentapetalae</taxon>
        <taxon>rosids</taxon>
        <taxon>fabids</taxon>
        <taxon>Fabales</taxon>
        <taxon>Fabaceae</taxon>
        <taxon>Papilionoideae</taxon>
        <taxon>50 kb inversion clade</taxon>
        <taxon>NPAAA clade</taxon>
        <taxon>Hologalegina</taxon>
        <taxon>IRL clade</taxon>
        <taxon>Trifolieae</taxon>
        <taxon>Medicago</taxon>
    </lineage>
</organism>
<dbReference type="HOGENOM" id="CLU_2816185_0_0_1"/>
<evidence type="ECO:0000313" key="3">
    <source>
        <dbReference type="Proteomes" id="UP000002051"/>
    </source>
</evidence>
<sequence length="67" mass="7467">MKESMKLTLKISATMITTEIVSSPKRDNGLITISNDNLQEKEKNNILTSPINMGERMMEKKGSIALV</sequence>
<protein>
    <submittedName>
        <fullName evidence="1 2">Uncharacterized protein</fullName>
    </submittedName>
</protein>
<reference evidence="1 3" key="2">
    <citation type="journal article" date="2014" name="BMC Genomics">
        <title>An improved genome release (version Mt4.0) for the model legume Medicago truncatula.</title>
        <authorList>
            <person name="Tang H."/>
            <person name="Krishnakumar V."/>
            <person name="Bidwell S."/>
            <person name="Rosen B."/>
            <person name="Chan A."/>
            <person name="Zhou S."/>
            <person name="Gentzbittel L."/>
            <person name="Childs K.L."/>
            <person name="Yandell M."/>
            <person name="Gundlach H."/>
            <person name="Mayer K.F."/>
            <person name="Schwartz D.C."/>
            <person name="Town C.D."/>
        </authorList>
    </citation>
    <scope>GENOME REANNOTATION</scope>
    <source>
        <strain evidence="1">A17</strain>
        <strain evidence="2 3">cv. Jemalong A17</strain>
    </source>
</reference>